<feature type="transmembrane region" description="Helical" evidence="7">
    <location>
        <begin position="81"/>
        <end position="101"/>
    </location>
</feature>
<feature type="transmembrane region" description="Helical" evidence="7">
    <location>
        <begin position="50"/>
        <end position="69"/>
    </location>
</feature>
<evidence type="ECO:0000256" key="2">
    <source>
        <dbReference type="ARBA" id="ARBA00006464"/>
    </source>
</evidence>
<evidence type="ECO:0000256" key="7">
    <source>
        <dbReference type="SAM" id="Phobius"/>
    </source>
</evidence>
<protein>
    <submittedName>
        <fullName evidence="9">Undecaprenyl-phosphate glucose phosphotransferase</fullName>
        <ecNumber evidence="9">2.7.8.31</ecNumber>
    </submittedName>
</protein>
<dbReference type="Proteomes" id="UP000886824">
    <property type="component" value="Unassembled WGS sequence"/>
</dbReference>
<dbReference type="NCBIfam" id="TIGR03023">
    <property type="entry name" value="WcaJ_sugtrans"/>
    <property type="match status" value="1"/>
</dbReference>
<evidence type="ECO:0000256" key="1">
    <source>
        <dbReference type="ARBA" id="ARBA00004141"/>
    </source>
</evidence>
<dbReference type="GO" id="GO:0016020">
    <property type="term" value="C:membrane"/>
    <property type="evidence" value="ECO:0007669"/>
    <property type="project" value="UniProtKB-SubCell"/>
</dbReference>
<dbReference type="Pfam" id="PF13727">
    <property type="entry name" value="CoA_binding_3"/>
    <property type="match status" value="1"/>
</dbReference>
<accession>A0A9D1Z6H4</accession>
<dbReference type="AlphaFoldDB" id="A0A9D1Z6H4"/>
<feature type="transmembrane region" description="Helical" evidence="7">
    <location>
        <begin position="107"/>
        <end position="125"/>
    </location>
</feature>
<dbReference type="InterPro" id="IPR017473">
    <property type="entry name" value="Undecaprenyl-P_gluc_Ptfrase"/>
</dbReference>
<comment type="caution">
    <text evidence="9">The sequence shown here is derived from an EMBL/GenBank/DDBJ whole genome shotgun (WGS) entry which is preliminary data.</text>
</comment>
<keyword evidence="4 7" id="KW-0812">Transmembrane</keyword>
<proteinExistence type="inferred from homology"/>
<evidence type="ECO:0000256" key="6">
    <source>
        <dbReference type="ARBA" id="ARBA00023136"/>
    </source>
</evidence>
<dbReference type="PANTHER" id="PTHR30576:SF0">
    <property type="entry name" value="UNDECAPRENYL-PHOSPHATE N-ACETYLGALACTOSAMINYL 1-PHOSPHATE TRANSFERASE-RELATED"/>
    <property type="match status" value="1"/>
</dbReference>
<evidence type="ECO:0000256" key="3">
    <source>
        <dbReference type="ARBA" id="ARBA00022679"/>
    </source>
</evidence>
<comment type="similarity">
    <text evidence="2">Belongs to the bacterial sugar transferase family.</text>
</comment>
<dbReference type="Gene3D" id="3.40.50.720">
    <property type="entry name" value="NAD(P)-binding Rossmann-like Domain"/>
    <property type="match status" value="1"/>
</dbReference>
<name>A0A9D1Z6H4_9FIRM</name>
<keyword evidence="5 7" id="KW-1133">Transmembrane helix</keyword>
<dbReference type="EMBL" id="DXCX01000105">
    <property type="protein sequence ID" value="HIY74303.1"/>
    <property type="molecule type" value="Genomic_DNA"/>
</dbReference>
<keyword evidence="6 7" id="KW-0472">Membrane</keyword>
<keyword evidence="3 9" id="KW-0808">Transferase</keyword>
<evidence type="ECO:0000313" key="9">
    <source>
        <dbReference type="EMBL" id="HIY74303.1"/>
    </source>
</evidence>
<organism evidence="9 10">
    <name type="scientific">Candidatus Intestinimonas merdavium</name>
    <dbReference type="NCBI Taxonomy" id="2838622"/>
    <lineage>
        <taxon>Bacteria</taxon>
        <taxon>Bacillati</taxon>
        <taxon>Bacillota</taxon>
        <taxon>Clostridia</taxon>
        <taxon>Eubacteriales</taxon>
        <taxon>Intestinimonas</taxon>
    </lineage>
</organism>
<dbReference type="PANTHER" id="PTHR30576">
    <property type="entry name" value="COLANIC BIOSYNTHESIS UDP-GLUCOSE LIPID CARRIER TRANSFERASE"/>
    <property type="match status" value="1"/>
</dbReference>
<comment type="subcellular location">
    <subcellularLocation>
        <location evidence="1">Membrane</location>
        <topology evidence="1">Multi-pass membrane protein</topology>
    </subcellularLocation>
</comment>
<feature type="domain" description="Bacterial sugar transferase" evidence="8">
    <location>
        <begin position="274"/>
        <end position="451"/>
    </location>
</feature>
<evidence type="ECO:0000256" key="5">
    <source>
        <dbReference type="ARBA" id="ARBA00022989"/>
    </source>
</evidence>
<reference evidence="9" key="1">
    <citation type="journal article" date="2021" name="PeerJ">
        <title>Extensive microbial diversity within the chicken gut microbiome revealed by metagenomics and culture.</title>
        <authorList>
            <person name="Gilroy R."/>
            <person name="Ravi A."/>
            <person name="Getino M."/>
            <person name="Pursley I."/>
            <person name="Horton D.L."/>
            <person name="Alikhan N.F."/>
            <person name="Baker D."/>
            <person name="Gharbi K."/>
            <person name="Hall N."/>
            <person name="Watson M."/>
            <person name="Adriaenssens E.M."/>
            <person name="Foster-Nyarko E."/>
            <person name="Jarju S."/>
            <person name="Secka A."/>
            <person name="Antonio M."/>
            <person name="Oren A."/>
            <person name="Chaudhuri R.R."/>
            <person name="La Ragione R."/>
            <person name="Hildebrand F."/>
            <person name="Pallen M.J."/>
        </authorList>
    </citation>
    <scope>NUCLEOTIDE SEQUENCE</scope>
    <source>
        <strain evidence="9">CHK33-7979</strain>
    </source>
</reference>
<dbReference type="InterPro" id="IPR017475">
    <property type="entry name" value="EPS_sugar_tfrase"/>
</dbReference>
<dbReference type="Pfam" id="PF02397">
    <property type="entry name" value="Bac_transf"/>
    <property type="match status" value="1"/>
</dbReference>
<dbReference type="GO" id="GO:0089702">
    <property type="term" value="F:undecaprenyl-phosphate glucose phosphotransferase activity"/>
    <property type="evidence" value="ECO:0007669"/>
    <property type="project" value="UniProtKB-EC"/>
</dbReference>
<feature type="transmembrane region" description="Helical" evidence="7">
    <location>
        <begin position="279"/>
        <end position="300"/>
    </location>
</feature>
<evidence type="ECO:0000256" key="4">
    <source>
        <dbReference type="ARBA" id="ARBA00022692"/>
    </source>
</evidence>
<dbReference type="NCBIfam" id="TIGR03025">
    <property type="entry name" value="EPS_sugtrans"/>
    <property type="match status" value="1"/>
</dbReference>
<reference evidence="9" key="2">
    <citation type="submission" date="2021-04" db="EMBL/GenBank/DDBJ databases">
        <authorList>
            <person name="Gilroy R."/>
        </authorList>
    </citation>
    <scope>NUCLEOTIDE SEQUENCE</scope>
    <source>
        <strain evidence="9">CHK33-7979</strain>
    </source>
</reference>
<dbReference type="InterPro" id="IPR003362">
    <property type="entry name" value="Bact_transf"/>
</dbReference>
<sequence>MIKENQRLLNQINIVSDGVAVFCLLLIAWWVRFRLLPGAITSIPFSDYGYLALAMVPLHLFTYASFGLYESFRRTRLYKELGKLFWANVLDLVLVLVVLFLTKEVHFSRMVLGIFFGLNTAVLGGKRVCLRLALRHFREQGFNLKSVVIVGGGELAGRCYEKISRNRSLGYVAVGYVSLRPNIPVLKYLGSYDELERILDRVQPDEVIAAVSMEEYRRTPAIIQACEKAGIKLSILPFYAEYMPATPQFEDLDGIPLLNIRHIPLDNLGNAFLKRAMDIVGSLCLIVLTSPLMLAVAIGVKLSSPGPVIFRQKRVGKGKKPFYMYKFRSMRVNSDQDTGWSRDRDDRKTKFGAFIRKCSLDELPQFFNVLLGSMSLVGPRPEVPYYVDQFKDEIPLYMVKHQVRPGITGWAQVNGLRGDTSIKERIEYDIYYIEHWSFFFDIQILFLTLFKGMINQEKIS</sequence>
<evidence type="ECO:0000313" key="10">
    <source>
        <dbReference type="Proteomes" id="UP000886824"/>
    </source>
</evidence>
<dbReference type="EC" id="2.7.8.31" evidence="9"/>
<feature type="transmembrane region" description="Helical" evidence="7">
    <location>
        <begin position="12"/>
        <end position="30"/>
    </location>
</feature>
<gene>
    <name evidence="9" type="ORF">H9826_10105</name>
</gene>
<evidence type="ECO:0000259" key="8">
    <source>
        <dbReference type="Pfam" id="PF02397"/>
    </source>
</evidence>